<comment type="caution">
    <text evidence="1">The sequence shown here is derived from an EMBL/GenBank/DDBJ whole genome shotgun (WGS) entry which is preliminary data.</text>
</comment>
<sequence>MTELSEQGDLADSFQAESYQGSGAEQGDLADSFQAESYQLCLLEGVMPKKKVRDFVRTCEGKTDKMQYQIVDCFEKAFWFSLSCFGR</sequence>
<evidence type="ECO:0000313" key="1">
    <source>
        <dbReference type="EMBL" id="KAL0908041.1"/>
    </source>
</evidence>
<protein>
    <submittedName>
        <fullName evidence="1">Uncharacterized protein</fullName>
    </submittedName>
</protein>
<dbReference type="EMBL" id="JANQDX010000017">
    <property type="protein sequence ID" value="KAL0908041.1"/>
    <property type="molecule type" value="Genomic_DNA"/>
</dbReference>
<keyword evidence="2" id="KW-1185">Reference proteome</keyword>
<name>A0ABD0U6B5_DENTH</name>
<proteinExistence type="predicted"/>
<organism evidence="1 2">
    <name type="scientific">Dendrobium thyrsiflorum</name>
    <name type="common">Pinecone-like raceme dendrobium</name>
    <name type="synonym">Orchid</name>
    <dbReference type="NCBI Taxonomy" id="117978"/>
    <lineage>
        <taxon>Eukaryota</taxon>
        <taxon>Viridiplantae</taxon>
        <taxon>Streptophyta</taxon>
        <taxon>Embryophyta</taxon>
        <taxon>Tracheophyta</taxon>
        <taxon>Spermatophyta</taxon>
        <taxon>Magnoliopsida</taxon>
        <taxon>Liliopsida</taxon>
        <taxon>Asparagales</taxon>
        <taxon>Orchidaceae</taxon>
        <taxon>Epidendroideae</taxon>
        <taxon>Malaxideae</taxon>
        <taxon>Dendrobiinae</taxon>
        <taxon>Dendrobium</taxon>
    </lineage>
</organism>
<evidence type="ECO:0000313" key="2">
    <source>
        <dbReference type="Proteomes" id="UP001552299"/>
    </source>
</evidence>
<reference evidence="1 2" key="1">
    <citation type="journal article" date="2024" name="Plant Biotechnol. J.">
        <title>Dendrobium thyrsiflorum genome and its molecular insights into genes involved in important horticultural traits.</title>
        <authorList>
            <person name="Chen B."/>
            <person name="Wang J.Y."/>
            <person name="Zheng P.J."/>
            <person name="Li K.L."/>
            <person name="Liang Y.M."/>
            <person name="Chen X.F."/>
            <person name="Zhang C."/>
            <person name="Zhao X."/>
            <person name="He X."/>
            <person name="Zhang G.Q."/>
            <person name="Liu Z.J."/>
            <person name="Xu Q."/>
        </authorList>
    </citation>
    <scope>NUCLEOTIDE SEQUENCE [LARGE SCALE GENOMIC DNA]</scope>
    <source>
        <strain evidence="1">GZMU011</strain>
    </source>
</reference>
<accession>A0ABD0U6B5</accession>
<dbReference type="Proteomes" id="UP001552299">
    <property type="component" value="Unassembled WGS sequence"/>
</dbReference>
<gene>
    <name evidence="1" type="ORF">M5K25_022506</name>
</gene>
<dbReference type="AlphaFoldDB" id="A0ABD0U6B5"/>